<dbReference type="InterPro" id="IPR051414">
    <property type="entry name" value="Adenylate-forming_Reductase"/>
</dbReference>
<dbReference type="InterPro" id="IPR013120">
    <property type="entry name" value="FAR_NAD-bd"/>
</dbReference>
<protein>
    <recommendedName>
        <fullName evidence="3">Thioester reductase (TE) domain-containing protein</fullName>
    </recommendedName>
</protein>
<evidence type="ECO:0000313" key="5">
    <source>
        <dbReference type="Proteomes" id="UP000308199"/>
    </source>
</evidence>
<dbReference type="PANTHER" id="PTHR43439">
    <property type="entry name" value="PHENYLACETATE-COENZYME A LIGASE"/>
    <property type="match status" value="1"/>
</dbReference>
<sequence>MPDSEQCKVLQELVDKYTTSFPPFTPSASSSRARGEFNGIVVLLSGSTGVFGSNILAKLAASPFVKRTYAVSRPSVNGLTVHERHARAFRREGISEALLNDGNVRFLDGDFSMEGFGMEARVFAKLQSTVTHIIHNGWQVNFNVPVEKFEANFRSVRKLVDFALHSQVNDDRPAKLIFISSLGVFRCVDPSDPNKVWPEERLVKPNSALETGYTEAKWVSEQILSEAASHTALQPTVVRIGQLVGGPNGYWSEREWFAALIKSSIFLGMLPDLPEILSWNTAPVAAQALLDMLNSSEPYLHLVHPKPVGWNVIISIFSRKLRVPVVPLDAWADALEHSHELALSNASQKSGTQSREVMRKAMQQNPALRMLVLFTHGRTTSRSKKGGKRTAYDSNAARTLGEGTRCIFDTQRSELTPDWWG</sequence>
<evidence type="ECO:0000313" key="4">
    <source>
        <dbReference type="EMBL" id="THH10114.1"/>
    </source>
</evidence>
<name>A0A4S4LE32_9AGAM</name>
<accession>A0A4S4LE32</accession>
<reference evidence="4 5" key="1">
    <citation type="submission" date="2019-02" db="EMBL/GenBank/DDBJ databases">
        <title>Genome sequencing of the rare red list fungi Phellinidium pouzarii.</title>
        <authorList>
            <person name="Buettner E."/>
            <person name="Kellner H."/>
        </authorList>
    </citation>
    <scope>NUCLEOTIDE SEQUENCE [LARGE SCALE GENOMIC DNA]</scope>
    <source>
        <strain evidence="4 5">DSM 108285</strain>
    </source>
</reference>
<dbReference type="Proteomes" id="UP000308199">
    <property type="component" value="Unassembled WGS sequence"/>
</dbReference>
<comment type="caution">
    <text evidence="4">The sequence shown here is derived from an EMBL/GenBank/DDBJ whole genome shotgun (WGS) entry which is preliminary data.</text>
</comment>
<keyword evidence="2" id="KW-0597">Phosphoprotein</keyword>
<evidence type="ECO:0000259" key="3">
    <source>
        <dbReference type="Pfam" id="PF07993"/>
    </source>
</evidence>
<dbReference type="PANTHER" id="PTHR43439:SF2">
    <property type="entry name" value="ENZYME, PUTATIVE (JCVI)-RELATED"/>
    <property type="match status" value="1"/>
</dbReference>
<dbReference type="EMBL" id="SGPK01000044">
    <property type="protein sequence ID" value="THH10114.1"/>
    <property type="molecule type" value="Genomic_DNA"/>
</dbReference>
<evidence type="ECO:0000256" key="2">
    <source>
        <dbReference type="ARBA" id="ARBA00022553"/>
    </source>
</evidence>
<dbReference type="OrthoDB" id="429813at2759"/>
<dbReference type="Pfam" id="PF07993">
    <property type="entry name" value="NAD_binding_4"/>
    <property type="match status" value="1"/>
</dbReference>
<proteinExistence type="predicted"/>
<keyword evidence="1" id="KW-0596">Phosphopantetheine</keyword>
<keyword evidence="5" id="KW-1185">Reference proteome</keyword>
<evidence type="ECO:0000256" key="1">
    <source>
        <dbReference type="ARBA" id="ARBA00022450"/>
    </source>
</evidence>
<feature type="domain" description="Thioester reductase (TE)" evidence="3">
    <location>
        <begin position="44"/>
        <end position="277"/>
    </location>
</feature>
<dbReference type="Gene3D" id="3.40.50.720">
    <property type="entry name" value="NAD(P)-binding Rossmann-like Domain"/>
    <property type="match status" value="1"/>
</dbReference>
<dbReference type="SUPFAM" id="SSF51735">
    <property type="entry name" value="NAD(P)-binding Rossmann-fold domains"/>
    <property type="match status" value="1"/>
</dbReference>
<gene>
    <name evidence="4" type="ORF">EW145_g1554</name>
</gene>
<organism evidence="4 5">
    <name type="scientific">Phellinidium pouzarii</name>
    <dbReference type="NCBI Taxonomy" id="167371"/>
    <lineage>
        <taxon>Eukaryota</taxon>
        <taxon>Fungi</taxon>
        <taxon>Dikarya</taxon>
        <taxon>Basidiomycota</taxon>
        <taxon>Agaricomycotina</taxon>
        <taxon>Agaricomycetes</taxon>
        <taxon>Hymenochaetales</taxon>
        <taxon>Hymenochaetaceae</taxon>
        <taxon>Phellinidium</taxon>
    </lineage>
</organism>
<dbReference type="AlphaFoldDB" id="A0A4S4LE32"/>
<dbReference type="InterPro" id="IPR036291">
    <property type="entry name" value="NAD(P)-bd_dom_sf"/>
</dbReference>